<protein>
    <submittedName>
        <fullName evidence="2">Uncharacterized protein</fullName>
    </submittedName>
</protein>
<feature type="compositionally biased region" description="Basic and acidic residues" evidence="1">
    <location>
        <begin position="1488"/>
        <end position="1519"/>
    </location>
</feature>
<dbReference type="EMBL" id="CP001669">
    <property type="protein sequence ID" value="AFZ80181.1"/>
    <property type="molecule type" value="Genomic_DNA"/>
</dbReference>
<sequence>MGTITVDIWRKCSGKCKCSGISRIHVIAKAGDVASTGYGFSTHAATEGNTLKTSWKGNELERTNGIRESFRDLNSITTYYHTKYDGLHGFINRPLLVRVKRSPNKVYWYENAGHYLNVKWRRINDTNNYPEENSYIIIDNFKDKLDTLACDLYGLHGIYIDYDARYNFKCELCSKELNVNVRLESISQSFTKYKRYKYENLENASVLVYKGNKLKYLKQPRYAKAYYHQIPVDEDNYSYIGVYYWDADNDRNNPLMVEIATISGVTFWFENISKPDKEGNLRHDKWRLLPFKDNNLPNFHERLNALNCIYNKTVQINVGAKNCHDSKYATLHKVIMRSSYEEAKRTSRVFYTYSYESTRDVNESFNISNVAIDGINQTFSDKDFPFTNVRKFKAYVSPCDNKKPFLIYEERENQDNKWYGRRDNNGNWDKYPHLGKDLPEQVSHKIASVFDTVNSNGWIKKCYMRDSKSGVQLDITTMPNQGGHTTSYDDGTTSIIVTKTEKFPVNGFFGNLHKPTKVPFRLKQWLGGNHNLANPVPDVSEVTAYFWEGNLNRPVIIHVQKGTEKRYYSKGNGAGYSWLYERNNGKDLLNLLDHFNCENNDAIPIELTKPNDLSNFNKDSSLRCIGHTRNVISEPNPQPSLPKGTDYLLESYKITGGKKHISRVTYGGMDTNIPTYTANISHLRIYKWTGSDNPLLVEFKPTTGDSTWYENISKREPYTEWRKIEAIASKDFYDSNINGLTQKLTEKLDEINCTVNTTVQIQLDIMESPKTYCHNHLHKILVAPEPSGITEFEAFSHTPRYGSHFHVSSFKHDENKITDQNANLIGNFKHVKKVIVYFSRCYNKPLLFCINYSDGRDHKWYGRVDESNSKAWVIAERLDNKAPNQAHRGEIKNVGTIKHDQNISCISGIENARNKNVKKEHKKAETSRQPSSEQVQALGEVDASDEDGSDRDEEKKDLEGELGDILDQDIDDLLNDEEPEDEEAKEITQVVLRPAPGGILDKALQKITAPPGVIIDVQKNVTGQGVRSTTYGGTLGQDVNLEKSENTPYGFAKFKHTKNSSDGKSFSIREVQYNNQRIDGIKIDLGTKVKHVSVWYWTGDGNNSQPLLVEIEKEDDEVVYYESTATGGFNWVKYKEYSASLKYEVIEKELDYLNCKHNSVVVMDLSLDNSTRHTSGINNRYCCGKKHSNGQRVTVDKHKVSCKKHPKSNHLKYYKHDFTLGTTLSKIKYYENTSADTPRKRIEISGLDLPTKLSAKVTVYAFYCTGNDPKIIYVDYSGRQGVNGWYQKGAGDESQWVNVSSMVKDIIPNNIKDCGDIGFNQLVTALKNAGGCDYSKCKESTQSLYTGAEDIEEEKKKRDVGPYTVDRASEAKEVFSKELFNDIATTAAYYGLGGLDTALQRFISFVKSNKDTPKSRAERESGKGDEKSVQEVKHTPVDDDTSKFCGAPQCGTEDITKEGENGTPTGLSVPQGLEGSGKDAQEQQYPRTRSDFEDSREILQRQGKAEERKRVEEVSEKDNVQPAHSPIATPSASETPQPAKIFGLELASAAGIGSAFGVSSGTLAGAGATFFGGWKLYNRYKGDPWVRQI</sequence>
<feature type="region of interest" description="Disordered" evidence="1">
    <location>
        <begin position="914"/>
        <end position="969"/>
    </location>
</feature>
<feature type="compositionally biased region" description="Basic and acidic residues" evidence="1">
    <location>
        <begin position="1409"/>
        <end position="1442"/>
    </location>
</feature>
<dbReference type="RefSeq" id="XP_004829847.1">
    <property type="nucleotide sequence ID" value="XM_004829790.1"/>
</dbReference>
<keyword evidence="3" id="KW-1185">Reference proteome</keyword>
<evidence type="ECO:0000313" key="3">
    <source>
        <dbReference type="Proteomes" id="UP000031512"/>
    </source>
</evidence>
<proteinExistence type="predicted"/>
<gene>
    <name evidence="2" type="ORF">BEWA_030340</name>
</gene>
<dbReference type="KEGG" id="beq:BEWA_030340"/>
<evidence type="ECO:0000313" key="2">
    <source>
        <dbReference type="EMBL" id="AFZ80181.1"/>
    </source>
</evidence>
<dbReference type="GeneID" id="15803808"/>
<feature type="compositionally biased region" description="Acidic residues" evidence="1">
    <location>
        <begin position="942"/>
        <end position="951"/>
    </location>
</feature>
<organism evidence="2 3">
    <name type="scientific">Theileria equi strain WA</name>
    <dbReference type="NCBI Taxonomy" id="1537102"/>
    <lineage>
        <taxon>Eukaryota</taxon>
        <taxon>Sar</taxon>
        <taxon>Alveolata</taxon>
        <taxon>Apicomplexa</taxon>
        <taxon>Aconoidasida</taxon>
        <taxon>Piroplasmida</taxon>
        <taxon>Theileriidae</taxon>
        <taxon>Theileria</taxon>
    </lineage>
</organism>
<feature type="compositionally biased region" description="Acidic residues" evidence="1">
    <location>
        <begin position="960"/>
        <end position="969"/>
    </location>
</feature>
<feature type="region of interest" description="Disordered" evidence="1">
    <location>
        <begin position="1409"/>
        <end position="1535"/>
    </location>
</feature>
<dbReference type="VEuPathDB" id="PiroplasmaDB:BEWA_030340"/>
<reference evidence="2 3" key="1">
    <citation type="journal article" date="2012" name="BMC Genomics">
        <title>Comparative genomic analysis and phylogenetic position of Theileria equi.</title>
        <authorList>
            <person name="Kappmeyer L.S."/>
            <person name="Thiagarajan M."/>
            <person name="Herndon D.R."/>
            <person name="Ramsay J.D."/>
            <person name="Caler E."/>
            <person name="Djikeng A."/>
            <person name="Gillespie J.J."/>
            <person name="Lau A.O."/>
            <person name="Roalson E.H."/>
            <person name="Silva J.C."/>
            <person name="Silva M.G."/>
            <person name="Suarez C.E."/>
            <person name="Ueti M.W."/>
            <person name="Nene V.M."/>
            <person name="Mealey R.H."/>
            <person name="Knowles D.P."/>
            <person name="Brayton K.A."/>
        </authorList>
    </citation>
    <scope>NUCLEOTIDE SEQUENCE [LARGE SCALE GENOMIC DNA]</scope>
    <source>
        <strain evidence="2 3">WA</strain>
    </source>
</reference>
<accession>L0AYT1</accession>
<dbReference type="Proteomes" id="UP000031512">
    <property type="component" value="Chromosome 1"/>
</dbReference>
<name>L0AYT1_THEEQ</name>
<evidence type="ECO:0000256" key="1">
    <source>
        <dbReference type="SAM" id="MobiDB-lite"/>
    </source>
</evidence>